<dbReference type="EMBL" id="BONG01000013">
    <property type="protein sequence ID" value="GIF89223.1"/>
    <property type="molecule type" value="Genomic_DNA"/>
</dbReference>
<feature type="transmembrane region" description="Helical" evidence="1">
    <location>
        <begin position="135"/>
        <end position="157"/>
    </location>
</feature>
<comment type="caution">
    <text evidence="2">The sequence shown here is derived from an EMBL/GenBank/DDBJ whole genome shotgun (WGS) entry which is preliminary data.</text>
</comment>
<evidence type="ECO:0000313" key="2">
    <source>
        <dbReference type="EMBL" id="GIF89223.1"/>
    </source>
</evidence>
<name>A0A8J3K2J0_9ACTN</name>
<keyword evidence="1" id="KW-0472">Membrane</keyword>
<evidence type="ECO:0000256" key="1">
    <source>
        <dbReference type="SAM" id="Phobius"/>
    </source>
</evidence>
<accession>A0A8J3K2J0</accession>
<protein>
    <submittedName>
        <fullName evidence="2">Uncharacterized protein</fullName>
    </submittedName>
</protein>
<evidence type="ECO:0000313" key="3">
    <source>
        <dbReference type="Proteomes" id="UP000619293"/>
    </source>
</evidence>
<gene>
    <name evidence="2" type="ORF">Cch02nite_26670</name>
</gene>
<feature type="transmembrane region" description="Helical" evidence="1">
    <location>
        <begin position="103"/>
        <end position="123"/>
    </location>
</feature>
<feature type="transmembrane region" description="Helical" evidence="1">
    <location>
        <begin position="33"/>
        <end position="55"/>
    </location>
</feature>
<feature type="transmembrane region" description="Helical" evidence="1">
    <location>
        <begin position="75"/>
        <end position="96"/>
    </location>
</feature>
<keyword evidence="1" id="KW-1133">Transmembrane helix</keyword>
<dbReference type="InterPro" id="IPR046740">
    <property type="entry name" value="DUF6790"/>
</dbReference>
<reference evidence="2 3" key="1">
    <citation type="submission" date="2021-01" db="EMBL/GenBank/DDBJ databases">
        <title>Whole genome shotgun sequence of Catellatospora chokoriensis NBRC 107358.</title>
        <authorList>
            <person name="Komaki H."/>
            <person name="Tamura T."/>
        </authorList>
    </citation>
    <scope>NUCLEOTIDE SEQUENCE [LARGE SCALE GENOMIC DNA]</scope>
    <source>
        <strain evidence="2 3">NBRC 107358</strain>
    </source>
</reference>
<dbReference type="Proteomes" id="UP000619293">
    <property type="component" value="Unassembled WGS sequence"/>
</dbReference>
<dbReference type="Pfam" id="PF20589">
    <property type="entry name" value="DUF6790"/>
    <property type="match status" value="1"/>
</dbReference>
<keyword evidence="1" id="KW-0812">Transmembrane</keyword>
<proteinExistence type="predicted"/>
<organism evidence="2 3">
    <name type="scientific">Catellatospora chokoriensis</name>
    <dbReference type="NCBI Taxonomy" id="310353"/>
    <lineage>
        <taxon>Bacteria</taxon>
        <taxon>Bacillati</taxon>
        <taxon>Actinomycetota</taxon>
        <taxon>Actinomycetes</taxon>
        <taxon>Micromonosporales</taxon>
        <taxon>Micromonosporaceae</taxon>
        <taxon>Catellatospora</taxon>
    </lineage>
</organism>
<dbReference type="RefSeq" id="WP_191840626.1">
    <property type="nucleotide sequence ID" value="NZ_BAAALB010000011.1"/>
</dbReference>
<keyword evidence="3" id="KW-1185">Reference proteome</keyword>
<feature type="transmembrane region" description="Helical" evidence="1">
    <location>
        <begin position="6"/>
        <end position="21"/>
    </location>
</feature>
<sequence>MPFFAAIWFTVVVGWLIHVAVDKHPGRRTKHRVVELALLWIMVAGAGIWGLLGGLSHIGPTSDQTAEQIGYTQSMFQWEVGWGDIAVAVLAIGCAWRRLRGTWLTAAVTALAISFWGDAWGHFNQWVFHDNHAPANVWALPSDILMPLLAIILLVMYRRGAPAQSFEQASAAVPTRP</sequence>
<dbReference type="AlphaFoldDB" id="A0A8J3K2J0"/>